<feature type="compositionally biased region" description="Basic and acidic residues" evidence="1">
    <location>
        <begin position="324"/>
        <end position="343"/>
    </location>
</feature>
<dbReference type="EMBL" id="CM035408">
    <property type="protein sequence ID" value="KAH7442034.1"/>
    <property type="molecule type" value="Genomic_DNA"/>
</dbReference>
<feature type="compositionally biased region" description="Polar residues" evidence="1">
    <location>
        <begin position="1"/>
        <end position="15"/>
    </location>
</feature>
<dbReference type="PANTHER" id="PTHR31115:SF3">
    <property type="entry name" value="EXPRESSED PROTEIN"/>
    <property type="match status" value="1"/>
</dbReference>
<dbReference type="EMBL" id="CM035408">
    <property type="protein sequence ID" value="KAH7442038.1"/>
    <property type="molecule type" value="Genomic_DNA"/>
</dbReference>
<feature type="compositionally biased region" description="Basic and acidic residues" evidence="1">
    <location>
        <begin position="1205"/>
        <end position="1214"/>
    </location>
</feature>
<feature type="compositionally biased region" description="Polar residues" evidence="1">
    <location>
        <begin position="194"/>
        <end position="203"/>
    </location>
</feature>
<dbReference type="Proteomes" id="UP000825935">
    <property type="component" value="Chromosome 3"/>
</dbReference>
<feature type="region of interest" description="Disordered" evidence="1">
    <location>
        <begin position="1250"/>
        <end position="1269"/>
    </location>
</feature>
<proteinExistence type="predicted"/>
<feature type="region of interest" description="Disordered" evidence="1">
    <location>
        <begin position="659"/>
        <end position="696"/>
    </location>
</feature>
<sequence length="1349" mass="144950">MSTNPRFEISSSSPDNAAFGYPNSHRTHYSTGGGGPALERASSFRESHEGSGRSGIPGGAGSAFLNTGAIPHEELPPLSQVLSLEQISPGDPKCLKQPELRRATAAALAVAGENHGASQSKPIEQHGPEELKRIRSSLLENSSRARERSRVLSEAIAKLDRYRTSIQSRKRARAEAQAHERPLVSVSGERPVPASNTTVNPSKASFCGSPSHVNMVEANMSKLEEKSKGPALNKRVRTSMLDARMENRASIPSFQRSSSLAERERESIKPGGSLGVAADEKDRMVASSGEAWEKSKTKGRRTTAKSDCGMTPNVVTDIEREHKWGAQHRNTTENRPRSTEGHSFRSGPVHGVVSIHKSAIRNESDNTVPSGEKDSRFVVPDKERSTSTLKNGVKLAHKDDGSLTAVSKAKSARAPRTAIPMIPTASHGPRVPPGEAWDRALGAGAPSRAQIPVGPNNRKRPTATRSSSPPVAQWVGQRPQKMSRVARRMNLAPPMGPPGTGAVRDESVSNIESASARESTPANTRFVKRVANTTALSHVKLKSDKVASPAAISESEDSEGADAKSKEKWKKHADSEGRFAPVNQKMAPIFSTGKKSRVGVKEEGGDGLRRQGRSGRAMIAVRDNSNTTLIEKGDPSANAKQLRSARPGVDKMEKSIDVKLGRPPTKKGGIGDRKALTRPRRPASNTGGEISGESDDDHEELFAAVQAAINASASACSSLFWKEMEPYFAFLTPDARNSLKIQVKARELEDEEFLPSLTSDCKLEKTQVNIADSMVTGRLSHLSNGTTDINGGKGSKISHANDLHSSNCSKAALSGGWPIVKELPLSQKLLAALIIEGDVDGDSREEDRGQFELQGYGADGSSHDLSDSEHAGLEKDQDSESEVEKRKVNAGKLNGQAKSSSYDVSYTSNGHRHWDSESEILNSPVKSELRKEEEKQCSDMNGLNKWEGRYQSLTLDERIAVELQSLGLYPDQGELPVREDEEIAEEINRSHLELKELVHVNKERLSSLEKAVSNAKDADDRERERLAMVKLVENAFNKRLGTRGGHLGVSGSKNAASKAGRAAAMAIAKRSLARWKHYVDTGEACFGEAGLHEILLCLSSKEGDSNSLLNTGEAQIGINRVGLTLTGSSELKLAASAGTRWVCCAYGTEVVDKEMCSSEQLTVGTPSERTGDDMWCTRSKEREILLEDVGVSGNVGSVLCGTKGKRSERERDAGSGKGSSRQGLGSIKGERKTKTKPRQKTAPLLKAVNGLLGKPSDLPEKSGARVKRDAPGVGFGSVEAQIEGEGAIDLSSLQIPGMDDLVVNGDLGGQGQDLGSWLDFDDPGLPDTGGDFMGLDVPMDDLADLSMIM</sequence>
<feature type="compositionally biased region" description="Basic and acidic residues" evidence="1">
    <location>
        <begin position="599"/>
        <end position="609"/>
    </location>
</feature>
<organism evidence="2 3">
    <name type="scientific">Ceratopteris richardii</name>
    <name type="common">Triangle waterfern</name>
    <dbReference type="NCBI Taxonomy" id="49495"/>
    <lineage>
        <taxon>Eukaryota</taxon>
        <taxon>Viridiplantae</taxon>
        <taxon>Streptophyta</taxon>
        <taxon>Embryophyta</taxon>
        <taxon>Tracheophyta</taxon>
        <taxon>Polypodiopsida</taxon>
        <taxon>Polypodiidae</taxon>
        <taxon>Polypodiales</taxon>
        <taxon>Pteridineae</taxon>
        <taxon>Pteridaceae</taxon>
        <taxon>Parkerioideae</taxon>
        <taxon>Ceratopteris</taxon>
    </lineage>
</organism>
<dbReference type="Pfam" id="PF10198">
    <property type="entry name" value="Ada3"/>
    <property type="match status" value="1"/>
</dbReference>
<feature type="region of interest" description="Disordered" evidence="1">
    <location>
        <begin position="1200"/>
        <end position="1242"/>
    </location>
</feature>
<feature type="compositionally biased region" description="Basic and acidic residues" evidence="1">
    <location>
        <begin position="861"/>
        <end position="887"/>
    </location>
</feature>
<dbReference type="PANTHER" id="PTHR31115">
    <property type="entry name" value="OS05G0107300 PROTEIN"/>
    <property type="match status" value="1"/>
</dbReference>
<dbReference type="OMA" id="MHKMENS"/>
<feature type="compositionally biased region" description="Basic and acidic residues" evidence="1">
    <location>
        <begin position="371"/>
        <end position="385"/>
    </location>
</feature>
<feature type="region of interest" description="Disordered" evidence="1">
    <location>
        <begin position="406"/>
        <end position="483"/>
    </location>
</feature>
<feature type="compositionally biased region" description="Polar residues" evidence="1">
    <location>
        <begin position="896"/>
        <end position="909"/>
    </location>
</feature>
<feature type="region of interest" description="Disordered" evidence="1">
    <location>
        <begin position="168"/>
        <end position="206"/>
    </location>
</feature>
<evidence type="ECO:0000313" key="3">
    <source>
        <dbReference type="Proteomes" id="UP000825935"/>
    </source>
</evidence>
<feature type="region of interest" description="Disordered" evidence="1">
    <location>
        <begin position="853"/>
        <end position="910"/>
    </location>
</feature>
<feature type="region of interest" description="Disordered" evidence="1">
    <location>
        <begin position="544"/>
        <end position="611"/>
    </location>
</feature>
<comment type="caution">
    <text evidence="2">The sequence shown here is derived from an EMBL/GenBank/DDBJ whole genome shotgun (WGS) entry which is preliminary data.</text>
</comment>
<dbReference type="OrthoDB" id="1915143at2759"/>
<feature type="region of interest" description="Disordered" evidence="1">
    <location>
        <begin position="247"/>
        <end position="311"/>
    </location>
</feature>
<feature type="compositionally biased region" description="Basic and acidic residues" evidence="1">
    <location>
        <begin position="1257"/>
        <end position="1269"/>
    </location>
</feature>
<keyword evidence="3" id="KW-1185">Reference proteome</keyword>
<protein>
    <submittedName>
        <fullName evidence="2">Uncharacterized protein</fullName>
    </submittedName>
</protein>
<feature type="compositionally biased region" description="Basic and acidic residues" evidence="1">
    <location>
        <begin position="173"/>
        <end position="182"/>
    </location>
</feature>
<name>A0A8T2V815_CERRI</name>
<feature type="compositionally biased region" description="Basic and acidic residues" evidence="1">
    <location>
        <begin position="561"/>
        <end position="577"/>
    </location>
</feature>
<gene>
    <name evidence="2" type="ORF">KP509_03G067900</name>
</gene>
<evidence type="ECO:0000256" key="1">
    <source>
        <dbReference type="SAM" id="MobiDB-lite"/>
    </source>
</evidence>
<feature type="compositionally biased region" description="Gly residues" evidence="1">
    <location>
        <begin position="52"/>
        <end position="61"/>
    </location>
</feature>
<accession>A0A8T2V815</accession>
<feature type="region of interest" description="Disordered" evidence="1">
    <location>
        <begin position="1"/>
        <end position="67"/>
    </location>
</feature>
<feature type="compositionally biased region" description="Basic and acidic residues" evidence="1">
    <location>
        <begin position="42"/>
        <end position="51"/>
    </location>
</feature>
<evidence type="ECO:0000313" key="2">
    <source>
        <dbReference type="EMBL" id="KAH7442034.1"/>
    </source>
</evidence>
<dbReference type="InterPro" id="IPR019340">
    <property type="entry name" value="Histone_AcTrfase_su3"/>
</dbReference>
<reference evidence="2" key="1">
    <citation type="submission" date="2021-08" db="EMBL/GenBank/DDBJ databases">
        <title>WGS assembly of Ceratopteris richardii.</title>
        <authorList>
            <person name="Marchant D.B."/>
            <person name="Chen G."/>
            <person name="Jenkins J."/>
            <person name="Shu S."/>
            <person name="Leebens-Mack J."/>
            <person name="Grimwood J."/>
            <person name="Schmutz J."/>
            <person name="Soltis P."/>
            <person name="Soltis D."/>
            <person name="Chen Z.-H."/>
        </authorList>
    </citation>
    <scope>NUCLEOTIDE SEQUENCE</scope>
    <source>
        <strain evidence="2">Whitten #5841</strain>
        <tissue evidence="2">Leaf</tissue>
    </source>
</reference>
<feature type="region of interest" description="Disordered" evidence="1">
    <location>
        <begin position="324"/>
        <end position="389"/>
    </location>
</feature>